<comment type="caution">
    <text evidence="2">The sequence shown here is derived from an EMBL/GenBank/DDBJ whole genome shotgun (WGS) entry which is preliminary data.</text>
</comment>
<dbReference type="InterPro" id="IPR051531">
    <property type="entry name" value="N-acetyltransferase"/>
</dbReference>
<dbReference type="AlphaFoldDB" id="A0A9P8UYC1"/>
<accession>A0A9P8UYC1</accession>
<keyword evidence="3" id="KW-1185">Reference proteome</keyword>
<gene>
    <name evidence="2" type="ORF">BKA67DRAFT_653380</name>
</gene>
<dbReference type="RefSeq" id="XP_045964310.1">
    <property type="nucleotide sequence ID" value="XM_046106355.1"/>
</dbReference>
<evidence type="ECO:0000313" key="3">
    <source>
        <dbReference type="Proteomes" id="UP000758603"/>
    </source>
</evidence>
<dbReference type="EMBL" id="JAGPXC010000001">
    <property type="protein sequence ID" value="KAH6660179.1"/>
    <property type="molecule type" value="Genomic_DNA"/>
</dbReference>
<dbReference type="SUPFAM" id="SSF55729">
    <property type="entry name" value="Acyl-CoA N-acyltransferases (Nat)"/>
    <property type="match status" value="1"/>
</dbReference>
<dbReference type="GeneID" id="70135246"/>
<dbReference type="Gene3D" id="3.40.630.30">
    <property type="match status" value="1"/>
</dbReference>
<organism evidence="2 3">
    <name type="scientific">Truncatella angustata</name>
    <dbReference type="NCBI Taxonomy" id="152316"/>
    <lineage>
        <taxon>Eukaryota</taxon>
        <taxon>Fungi</taxon>
        <taxon>Dikarya</taxon>
        <taxon>Ascomycota</taxon>
        <taxon>Pezizomycotina</taxon>
        <taxon>Sordariomycetes</taxon>
        <taxon>Xylariomycetidae</taxon>
        <taxon>Amphisphaeriales</taxon>
        <taxon>Sporocadaceae</taxon>
        <taxon>Truncatella</taxon>
    </lineage>
</organism>
<protein>
    <submittedName>
        <fullName evidence="2">GNAT domain-containing protein</fullName>
    </submittedName>
</protein>
<reference evidence="2" key="1">
    <citation type="journal article" date="2021" name="Nat. Commun.">
        <title>Genetic determinants of endophytism in the Arabidopsis root mycobiome.</title>
        <authorList>
            <person name="Mesny F."/>
            <person name="Miyauchi S."/>
            <person name="Thiergart T."/>
            <person name="Pickel B."/>
            <person name="Atanasova L."/>
            <person name="Karlsson M."/>
            <person name="Huettel B."/>
            <person name="Barry K.W."/>
            <person name="Haridas S."/>
            <person name="Chen C."/>
            <person name="Bauer D."/>
            <person name="Andreopoulos W."/>
            <person name="Pangilinan J."/>
            <person name="LaButti K."/>
            <person name="Riley R."/>
            <person name="Lipzen A."/>
            <person name="Clum A."/>
            <person name="Drula E."/>
            <person name="Henrissat B."/>
            <person name="Kohler A."/>
            <person name="Grigoriev I.V."/>
            <person name="Martin F.M."/>
            <person name="Hacquard S."/>
        </authorList>
    </citation>
    <scope>NUCLEOTIDE SEQUENCE</scope>
    <source>
        <strain evidence="2">MPI-SDFR-AT-0073</strain>
    </source>
</reference>
<dbReference type="InterPro" id="IPR016181">
    <property type="entry name" value="Acyl_CoA_acyltransferase"/>
</dbReference>
<dbReference type="PANTHER" id="PTHR43792:SF1">
    <property type="entry name" value="N-ACETYLTRANSFERASE DOMAIN-CONTAINING PROTEIN"/>
    <property type="match status" value="1"/>
</dbReference>
<sequence>MATVTVLTTLPNFEDGMIQAFRSKRLIMRPLLHPTDLEAYRTIRSQPAAMTGSRTGLPDDTIEQTEAKLMRLQPPYSGSHVYFGVYLKGVEGAEGELIGDGGVHKFSDTQTGWPEFGYKFKQEYWGQGYASEFALSFVQFWCSLPRAKKQAEVALNSVVTAKEEVALSGLIKDKSTPLRVEEIICAWTTIGNKASQRVLQKTGFQSFDGPEDGFVHWRRTLPRS</sequence>
<dbReference type="InterPro" id="IPR000182">
    <property type="entry name" value="GNAT_dom"/>
</dbReference>
<evidence type="ECO:0000259" key="1">
    <source>
        <dbReference type="Pfam" id="PF13302"/>
    </source>
</evidence>
<proteinExistence type="predicted"/>
<dbReference type="PANTHER" id="PTHR43792">
    <property type="entry name" value="GNAT FAMILY, PUTATIVE (AFU_ORTHOLOGUE AFUA_3G00765)-RELATED-RELATED"/>
    <property type="match status" value="1"/>
</dbReference>
<evidence type="ECO:0000313" key="2">
    <source>
        <dbReference type="EMBL" id="KAH6660179.1"/>
    </source>
</evidence>
<dbReference type="Proteomes" id="UP000758603">
    <property type="component" value="Unassembled WGS sequence"/>
</dbReference>
<feature type="domain" description="N-acetyltransferase" evidence="1">
    <location>
        <begin position="25"/>
        <end position="205"/>
    </location>
</feature>
<dbReference type="OrthoDB" id="4072826at2759"/>
<dbReference type="GO" id="GO:0016747">
    <property type="term" value="F:acyltransferase activity, transferring groups other than amino-acyl groups"/>
    <property type="evidence" value="ECO:0007669"/>
    <property type="project" value="InterPro"/>
</dbReference>
<name>A0A9P8UYC1_9PEZI</name>
<dbReference type="Pfam" id="PF13302">
    <property type="entry name" value="Acetyltransf_3"/>
    <property type="match status" value="1"/>
</dbReference>